<dbReference type="Gene3D" id="1.20.900.10">
    <property type="entry name" value="Dbl homology (DH) domain"/>
    <property type="match status" value="1"/>
</dbReference>
<dbReference type="InterPro" id="IPR000219">
    <property type="entry name" value="DH_dom"/>
</dbReference>
<evidence type="ECO:0000313" key="8">
    <source>
        <dbReference type="Proteomes" id="UP001176961"/>
    </source>
</evidence>
<dbReference type="InterPro" id="IPR001452">
    <property type="entry name" value="SH3_domain"/>
</dbReference>
<evidence type="ECO:0000256" key="2">
    <source>
        <dbReference type="PROSITE-ProRule" id="PRU00192"/>
    </source>
</evidence>
<feature type="coiled-coil region" evidence="3">
    <location>
        <begin position="595"/>
        <end position="625"/>
    </location>
</feature>
<dbReference type="AlphaFoldDB" id="A0AA36HG50"/>
<keyword evidence="1 2" id="KW-0728">SH3 domain</keyword>
<evidence type="ECO:0000256" key="1">
    <source>
        <dbReference type="ARBA" id="ARBA00022443"/>
    </source>
</evidence>
<dbReference type="SMART" id="SM00325">
    <property type="entry name" value="RhoGEF"/>
    <property type="match status" value="1"/>
</dbReference>
<evidence type="ECO:0000259" key="5">
    <source>
        <dbReference type="PROSITE" id="PS50002"/>
    </source>
</evidence>
<evidence type="ECO:0008006" key="9">
    <source>
        <dbReference type="Google" id="ProtNLM"/>
    </source>
</evidence>
<comment type="caution">
    <text evidence="7">The sequence shown here is derived from an EMBL/GenBank/DDBJ whole genome shotgun (WGS) entry which is preliminary data.</text>
</comment>
<evidence type="ECO:0000259" key="6">
    <source>
        <dbReference type="PROSITE" id="PS50010"/>
    </source>
</evidence>
<dbReference type="PRINTS" id="PR00452">
    <property type="entry name" value="SH3DOMAIN"/>
</dbReference>
<keyword evidence="8" id="KW-1185">Reference proteome</keyword>
<dbReference type="GO" id="GO:0005737">
    <property type="term" value="C:cytoplasm"/>
    <property type="evidence" value="ECO:0007669"/>
    <property type="project" value="TreeGrafter"/>
</dbReference>
<dbReference type="PROSITE" id="PS50010">
    <property type="entry name" value="DH_2"/>
    <property type="match status" value="1"/>
</dbReference>
<dbReference type="GO" id="GO:0016192">
    <property type="term" value="P:vesicle-mediated transport"/>
    <property type="evidence" value="ECO:0007669"/>
    <property type="project" value="UniProtKB-ARBA"/>
</dbReference>
<dbReference type="InterPro" id="IPR036028">
    <property type="entry name" value="SH3-like_dom_sf"/>
</dbReference>
<feature type="compositionally biased region" description="Polar residues" evidence="4">
    <location>
        <begin position="629"/>
        <end position="647"/>
    </location>
</feature>
<dbReference type="SUPFAM" id="SSF50044">
    <property type="entry name" value="SH3-domain"/>
    <property type="match status" value="1"/>
</dbReference>
<protein>
    <recommendedName>
        <fullName evidence="9">Rho guanine nucleotide exchange factor 7</fullName>
    </recommendedName>
</protein>
<dbReference type="FunFam" id="2.30.30.40:FF:000072">
    <property type="entry name" value="Unconventional Myosin IB"/>
    <property type="match status" value="1"/>
</dbReference>
<name>A0AA36HG50_CYLNA</name>
<dbReference type="GO" id="GO:0005085">
    <property type="term" value="F:guanyl-nucleotide exchange factor activity"/>
    <property type="evidence" value="ECO:0007669"/>
    <property type="project" value="InterPro"/>
</dbReference>
<keyword evidence="3" id="KW-0175">Coiled coil</keyword>
<dbReference type="Proteomes" id="UP001176961">
    <property type="component" value="Unassembled WGS sequence"/>
</dbReference>
<accession>A0AA36HG50</accession>
<dbReference type="Gene3D" id="1.20.5.390">
    <property type="entry name" value="L1 transposable element, trimerization domain"/>
    <property type="match status" value="1"/>
</dbReference>
<evidence type="ECO:0000313" key="7">
    <source>
        <dbReference type="EMBL" id="CAJ0609449.1"/>
    </source>
</evidence>
<feature type="domain" description="SH3" evidence="5">
    <location>
        <begin position="13"/>
        <end position="72"/>
    </location>
</feature>
<dbReference type="EMBL" id="CATQJL010000326">
    <property type="protein sequence ID" value="CAJ0609449.1"/>
    <property type="molecule type" value="Genomic_DNA"/>
</dbReference>
<sequence>MAEAALDSDYLEPVLVVAKAKYNFKGKNNDELSFCKNDMITVTQQIEGGWWEGTLNGKTGWFPSNYASIITEKDKLMRSKSVPNATLLANGGNAGNGVAVSGDVMSPNASRLQFRAEIMRDFIRSEDAYVLSVQRTYEELLLPIRAASILSPEDYAVLSCYIEDICLLQKSTLSRVKEALTLEVPQQRIGGILLSCAAELRRLLVAYCENHPKAVEVLNEKMDAVRSVLVAKGKDVASLIAGLSEPFRHLDKYPAVLQELERSMPEGHADRGDVQRSCAVFKEMKLLCEAVRKQKELQLELLYTGQVEGWASFEQRGRILYVGVAPVIYDGACDDRCFALFSKLLIVLEITMDVNSYKLLRKVPTNNLRVRVMENRSGLVVGDMEIQISSWFDTERWLEAFARCEGIVIEESFVMSSPPVPQSYAVNNMHMLSPSRMADVSDMPSAERAVVGRKPSIGHNDLRLNHELEMILPDEIDDPDINAHNHRSLNDISKKLCLRVDPPHRTVLPSSSAKKSVKLRKEASIGEQHDAHLLRIIEAYCSGAVRAPPGIADCRPPQLIVAEDEKILVEEMVGDEIVIQEKSLVDTVYALKDQLIGLRQELAAVNRALDREQRARRRLEEMVRRGSMLASSPVSTPRPTAEMSVSQ</sequence>
<dbReference type="InterPro" id="IPR032409">
    <property type="entry name" value="GEF6/7_CC"/>
</dbReference>
<dbReference type="Pfam" id="PF00621">
    <property type="entry name" value="RhoGEF"/>
    <property type="match status" value="1"/>
</dbReference>
<feature type="region of interest" description="Disordered" evidence="4">
    <location>
        <begin position="626"/>
        <end position="647"/>
    </location>
</feature>
<organism evidence="7 8">
    <name type="scientific">Cylicocyclus nassatus</name>
    <name type="common">Nematode worm</name>
    <dbReference type="NCBI Taxonomy" id="53992"/>
    <lineage>
        <taxon>Eukaryota</taxon>
        <taxon>Metazoa</taxon>
        <taxon>Ecdysozoa</taxon>
        <taxon>Nematoda</taxon>
        <taxon>Chromadorea</taxon>
        <taxon>Rhabditida</taxon>
        <taxon>Rhabditina</taxon>
        <taxon>Rhabditomorpha</taxon>
        <taxon>Strongyloidea</taxon>
        <taxon>Strongylidae</taxon>
        <taxon>Cylicocyclus</taxon>
    </lineage>
</organism>
<feature type="domain" description="DH" evidence="6">
    <location>
        <begin position="114"/>
        <end position="291"/>
    </location>
</feature>
<dbReference type="SMART" id="SM00326">
    <property type="entry name" value="SH3"/>
    <property type="match status" value="1"/>
</dbReference>
<gene>
    <name evidence="7" type="ORF">CYNAS_LOCUS21432</name>
</gene>
<dbReference type="PANTHER" id="PTHR46026:SF1">
    <property type="entry name" value="RHO-TYPE GUANINE NUCLEOTIDE EXCHANGE FACTOR, ISOFORM F"/>
    <property type="match status" value="1"/>
</dbReference>
<dbReference type="PANTHER" id="PTHR46026">
    <property type="entry name" value="RHO-TYPE GUANINE NUCLEOTIDE EXCHANGE FACTOR, ISOFORM F"/>
    <property type="match status" value="1"/>
</dbReference>
<dbReference type="Pfam" id="PF16523">
    <property type="entry name" value="betaPIX_CC"/>
    <property type="match status" value="1"/>
</dbReference>
<dbReference type="PROSITE" id="PS50002">
    <property type="entry name" value="SH3"/>
    <property type="match status" value="1"/>
</dbReference>
<proteinExistence type="predicted"/>
<dbReference type="SUPFAM" id="SSF48065">
    <property type="entry name" value="DBL homology domain (DH-domain)"/>
    <property type="match status" value="1"/>
</dbReference>
<evidence type="ECO:0000256" key="4">
    <source>
        <dbReference type="SAM" id="MobiDB-lite"/>
    </source>
</evidence>
<reference evidence="7" key="1">
    <citation type="submission" date="2023-07" db="EMBL/GenBank/DDBJ databases">
        <authorList>
            <consortium name="CYATHOMIX"/>
        </authorList>
    </citation>
    <scope>NUCLEOTIDE SEQUENCE</scope>
    <source>
        <strain evidence="7">N/A</strain>
    </source>
</reference>
<dbReference type="Pfam" id="PF00018">
    <property type="entry name" value="SH3_1"/>
    <property type="match status" value="1"/>
</dbReference>
<dbReference type="CDD" id="cd11877">
    <property type="entry name" value="SH3_PIX"/>
    <property type="match status" value="1"/>
</dbReference>
<dbReference type="InterPro" id="IPR035899">
    <property type="entry name" value="DBL_dom_sf"/>
</dbReference>
<evidence type="ECO:0000256" key="3">
    <source>
        <dbReference type="SAM" id="Coils"/>
    </source>
</evidence>
<dbReference type="Gene3D" id="2.30.30.40">
    <property type="entry name" value="SH3 Domains"/>
    <property type="match status" value="1"/>
</dbReference>